<keyword evidence="10" id="KW-1185">Reference proteome</keyword>
<dbReference type="PANTHER" id="PTHR43266">
    <property type="entry name" value="MACROLIDE-EFFLUX PROTEIN"/>
    <property type="match status" value="1"/>
</dbReference>
<dbReference type="CDD" id="cd06173">
    <property type="entry name" value="MFS_MefA_like"/>
    <property type="match status" value="1"/>
</dbReference>
<evidence type="ECO:0000256" key="6">
    <source>
        <dbReference type="ARBA" id="ARBA00023136"/>
    </source>
</evidence>
<feature type="transmembrane region" description="Helical" evidence="7">
    <location>
        <begin position="365"/>
        <end position="385"/>
    </location>
</feature>
<accession>A0A1E5LAC8</accession>
<feature type="transmembrane region" description="Helical" evidence="7">
    <location>
        <begin position="101"/>
        <end position="124"/>
    </location>
</feature>
<feature type="transmembrane region" description="Helical" evidence="7">
    <location>
        <begin position="216"/>
        <end position="234"/>
    </location>
</feature>
<dbReference type="OrthoDB" id="2942684at2"/>
<feature type="transmembrane region" description="Helical" evidence="7">
    <location>
        <begin position="76"/>
        <end position="95"/>
    </location>
</feature>
<organism evidence="9 10">
    <name type="scientific">Bacillus solimangrovi</name>
    <dbReference type="NCBI Taxonomy" id="1305675"/>
    <lineage>
        <taxon>Bacteria</taxon>
        <taxon>Bacillati</taxon>
        <taxon>Bacillota</taxon>
        <taxon>Bacilli</taxon>
        <taxon>Bacillales</taxon>
        <taxon>Bacillaceae</taxon>
        <taxon>Bacillus</taxon>
    </lineage>
</organism>
<dbReference type="Proteomes" id="UP000095209">
    <property type="component" value="Unassembled WGS sequence"/>
</dbReference>
<feature type="transmembrane region" description="Helical" evidence="7">
    <location>
        <begin position="145"/>
        <end position="162"/>
    </location>
</feature>
<gene>
    <name evidence="9" type="ORF">BFG57_06705</name>
</gene>
<name>A0A1E5LAC8_9BACI</name>
<sequence>MNLLTNRVFQVILFTDVIQQSAIWIRNIALLFFVMELTDNNPIYVSLLTVIEYAPIFLFSFIGGTLADRWNPKKTMIIGDLASAISILIIIGFVSNGNWQVIFLATLVSSIVSQISQPSSLIIFKRHIPEQMVASAMGIIQSLQALFLIIGPIIGTLIYSWFGLTASLVSITIAFFISSIVLMFLPQENKEQEQTSSSFINEIKEGVQYVKNSKNLMIIAATFLFIGLGIGIVQPLDIFLVVERLGLEKENIQWLYTLAGIGMLLGSVLAVFIGDKLNAERVIVGGLCFLSFSLIIEVSSVWFVLTAFMNFMTGFILATWQTTLRMVVIKLIDEQFLGRANGILTPLFIGGMLIGSAVAGPMVTYTSLIFTYFTAASIIFIAAMISTKLSLQSLSTSELTNTNELPHVSVE</sequence>
<comment type="subcellular location">
    <subcellularLocation>
        <location evidence="1">Cell membrane</location>
        <topology evidence="1">Multi-pass membrane protein</topology>
    </subcellularLocation>
</comment>
<dbReference type="PROSITE" id="PS50850">
    <property type="entry name" value="MFS"/>
    <property type="match status" value="1"/>
</dbReference>
<evidence type="ECO:0000256" key="2">
    <source>
        <dbReference type="ARBA" id="ARBA00022448"/>
    </source>
</evidence>
<evidence type="ECO:0000259" key="8">
    <source>
        <dbReference type="PROSITE" id="PS50850"/>
    </source>
</evidence>
<dbReference type="InterPro" id="IPR011701">
    <property type="entry name" value="MFS"/>
</dbReference>
<evidence type="ECO:0000256" key="4">
    <source>
        <dbReference type="ARBA" id="ARBA00022692"/>
    </source>
</evidence>
<evidence type="ECO:0000256" key="5">
    <source>
        <dbReference type="ARBA" id="ARBA00022989"/>
    </source>
</evidence>
<evidence type="ECO:0000256" key="3">
    <source>
        <dbReference type="ARBA" id="ARBA00022475"/>
    </source>
</evidence>
<dbReference type="STRING" id="1305675.BFG57_06705"/>
<keyword evidence="5 7" id="KW-1133">Transmembrane helix</keyword>
<feature type="transmembrane region" description="Helical" evidence="7">
    <location>
        <begin position="282"/>
        <end position="305"/>
    </location>
</feature>
<dbReference type="Gene3D" id="1.20.1250.20">
    <property type="entry name" value="MFS general substrate transporter like domains"/>
    <property type="match status" value="1"/>
</dbReference>
<feature type="transmembrane region" description="Helical" evidence="7">
    <location>
        <begin position="43"/>
        <end position="64"/>
    </location>
</feature>
<feature type="transmembrane region" description="Helical" evidence="7">
    <location>
        <begin position="254"/>
        <end position="273"/>
    </location>
</feature>
<feature type="transmembrane region" description="Helical" evidence="7">
    <location>
        <begin position="311"/>
        <end position="328"/>
    </location>
</feature>
<keyword evidence="4 7" id="KW-0812">Transmembrane</keyword>
<feature type="transmembrane region" description="Helical" evidence="7">
    <location>
        <begin position="168"/>
        <end position="185"/>
    </location>
</feature>
<protein>
    <recommendedName>
        <fullName evidence="8">Major facilitator superfamily (MFS) profile domain-containing protein</fullName>
    </recommendedName>
</protein>
<dbReference type="RefSeq" id="WP_069718824.1">
    <property type="nucleotide sequence ID" value="NZ_MJEH01000064.1"/>
</dbReference>
<feature type="domain" description="Major facilitator superfamily (MFS) profile" evidence="8">
    <location>
        <begin position="1"/>
        <end position="394"/>
    </location>
</feature>
<dbReference type="GO" id="GO:0005886">
    <property type="term" value="C:plasma membrane"/>
    <property type="evidence" value="ECO:0007669"/>
    <property type="project" value="UniProtKB-SubCell"/>
</dbReference>
<proteinExistence type="predicted"/>
<feature type="transmembrane region" description="Helical" evidence="7">
    <location>
        <begin position="340"/>
        <end position="359"/>
    </location>
</feature>
<evidence type="ECO:0000313" key="9">
    <source>
        <dbReference type="EMBL" id="OEH91057.1"/>
    </source>
</evidence>
<keyword evidence="3" id="KW-1003">Cell membrane</keyword>
<keyword evidence="2" id="KW-0813">Transport</keyword>
<dbReference type="PANTHER" id="PTHR43266:SF8">
    <property type="entry name" value="MACROLIDE-EFFLUX PROTEIN"/>
    <property type="match status" value="1"/>
</dbReference>
<evidence type="ECO:0000256" key="1">
    <source>
        <dbReference type="ARBA" id="ARBA00004651"/>
    </source>
</evidence>
<dbReference type="GO" id="GO:0022857">
    <property type="term" value="F:transmembrane transporter activity"/>
    <property type="evidence" value="ECO:0007669"/>
    <property type="project" value="InterPro"/>
</dbReference>
<keyword evidence="6 7" id="KW-0472">Membrane</keyword>
<evidence type="ECO:0000256" key="7">
    <source>
        <dbReference type="SAM" id="Phobius"/>
    </source>
</evidence>
<dbReference type="SUPFAM" id="SSF103473">
    <property type="entry name" value="MFS general substrate transporter"/>
    <property type="match status" value="1"/>
</dbReference>
<dbReference type="InterPro" id="IPR020846">
    <property type="entry name" value="MFS_dom"/>
</dbReference>
<dbReference type="InterPro" id="IPR036259">
    <property type="entry name" value="MFS_trans_sf"/>
</dbReference>
<dbReference type="AlphaFoldDB" id="A0A1E5LAC8"/>
<dbReference type="EMBL" id="MJEH01000064">
    <property type="protein sequence ID" value="OEH91057.1"/>
    <property type="molecule type" value="Genomic_DNA"/>
</dbReference>
<reference evidence="9 10" key="1">
    <citation type="submission" date="2016-08" db="EMBL/GenBank/DDBJ databases">
        <title>Genome of Bacillus solimangrovi GH2-4.</title>
        <authorList>
            <person name="Lim S."/>
            <person name="Kim B.-C."/>
        </authorList>
    </citation>
    <scope>NUCLEOTIDE SEQUENCE [LARGE SCALE GENOMIC DNA]</scope>
    <source>
        <strain evidence="9 10">GH2-4</strain>
    </source>
</reference>
<comment type="caution">
    <text evidence="9">The sequence shown here is derived from an EMBL/GenBank/DDBJ whole genome shotgun (WGS) entry which is preliminary data.</text>
</comment>
<dbReference type="Pfam" id="PF07690">
    <property type="entry name" value="MFS_1"/>
    <property type="match status" value="1"/>
</dbReference>
<evidence type="ECO:0000313" key="10">
    <source>
        <dbReference type="Proteomes" id="UP000095209"/>
    </source>
</evidence>